<protein>
    <submittedName>
        <fullName evidence="11">Uncharacterized protein</fullName>
    </submittedName>
</protein>
<dbReference type="PANTHER" id="PTHR13416:SF2">
    <property type="entry name" value="TRANSMEMBRANE PROTEIN 43"/>
    <property type="match status" value="1"/>
</dbReference>
<keyword evidence="7 10" id="KW-1133">Transmembrane helix</keyword>
<proteinExistence type="inferred from homology"/>
<evidence type="ECO:0000256" key="10">
    <source>
        <dbReference type="SAM" id="Phobius"/>
    </source>
</evidence>
<evidence type="ECO:0000256" key="6">
    <source>
        <dbReference type="ARBA" id="ARBA00022824"/>
    </source>
</evidence>
<dbReference type="Pfam" id="PF07787">
    <property type="entry name" value="TMEM43"/>
    <property type="match status" value="1"/>
</dbReference>
<keyword evidence="9" id="KW-0539">Nucleus</keyword>
<evidence type="ECO:0000256" key="5">
    <source>
        <dbReference type="ARBA" id="ARBA00022692"/>
    </source>
</evidence>
<evidence type="ECO:0000256" key="4">
    <source>
        <dbReference type="ARBA" id="ARBA00006627"/>
    </source>
</evidence>
<dbReference type="GO" id="GO:0005637">
    <property type="term" value="C:nuclear inner membrane"/>
    <property type="evidence" value="ECO:0007669"/>
    <property type="project" value="TreeGrafter"/>
</dbReference>
<evidence type="ECO:0000313" key="11">
    <source>
        <dbReference type="EMBL" id="KAG9460681.1"/>
    </source>
</evidence>
<evidence type="ECO:0000256" key="9">
    <source>
        <dbReference type="ARBA" id="ARBA00023242"/>
    </source>
</evidence>
<dbReference type="Proteomes" id="UP000770717">
    <property type="component" value="Unassembled WGS sequence"/>
</dbReference>
<keyword evidence="6" id="KW-0256">Endoplasmic reticulum</keyword>
<organism evidence="11 12">
    <name type="scientific">Eleutherodactylus coqui</name>
    <name type="common">Puerto Rican coqui</name>
    <dbReference type="NCBI Taxonomy" id="57060"/>
    <lineage>
        <taxon>Eukaryota</taxon>
        <taxon>Metazoa</taxon>
        <taxon>Chordata</taxon>
        <taxon>Craniata</taxon>
        <taxon>Vertebrata</taxon>
        <taxon>Euteleostomi</taxon>
        <taxon>Amphibia</taxon>
        <taxon>Batrachia</taxon>
        <taxon>Anura</taxon>
        <taxon>Neobatrachia</taxon>
        <taxon>Hyloidea</taxon>
        <taxon>Eleutherodactylidae</taxon>
        <taxon>Eleutherodactylinae</taxon>
        <taxon>Eleutherodactylus</taxon>
        <taxon>Eleutherodactylus</taxon>
    </lineage>
</organism>
<comment type="subcellular location">
    <subcellularLocation>
        <location evidence="1">Endomembrane system</location>
        <topology evidence="1">Multi-pass membrane protein</topology>
    </subcellularLocation>
    <subcellularLocation>
        <location evidence="3">Endoplasmic reticulum membrane</location>
    </subcellularLocation>
    <subcellularLocation>
        <location evidence="2">Nucleus envelope</location>
    </subcellularLocation>
</comment>
<evidence type="ECO:0000256" key="2">
    <source>
        <dbReference type="ARBA" id="ARBA00004259"/>
    </source>
</evidence>
<evidence type="ECO:0000313" key="12">
    <source>
        <dbReference type="Proteomes" id="UP000770717"/>
    </source>
</evidence>
<comment type="caution">
    <text evidence="11">The sequence shown here is derived from an EMBL/GenBank/DDBJ whole genome shotgun (WGS) entry which is preliminary data.</text>
</comment>
<sequence>GRAHRHLLYKVSVSQVSVIARQRGGGELVPYKTKSGDQLELLYLGSHTAEEMFLAEQHSNMMKTWALRAAGWLMMFVGISLMTKIIHTLGEHKILRK</sequence>
<accession>A0A8J6B4Q9</accession>
<evidence type="ECO:0000256" key="8">
    <source>
        <dbReference type="ARBA" id="ARBA00023136"/>
    </source>
</evidence>
<dbReference type="PANTHER" id="PTHR13416">
    <property type="match status" value="1"/>
</dbReference>
<evidence type="ECO:0000256" key="1">
    <source>
        <dbReference type="ARBA" id="ARBA00004127"/>
    </source>
</evidence>
<reference evidence="11" key="1">
    <citation type="thesis" date="2020" institute="ProQuest LLC" country="789 East Eisenhower Parkway, Ann Arbor, MI, USA">
        <title>Comparative Genomics and Chromosome Evolution.</title>
        <authorList>
            <person name="Mudd A.B."/>
        </authorList>
    </citation>
    <scope>NUCLEOTIDE SEQUENCE</scope>
    <source>
        <strain evidence="11">HN-11 Male</strain>
        <tissue evidence="11">Kidney and liver</tissue>
    </source>
</reference>
<keyword evidence="12" id="KW-1185">Reference proteome</keyword>
<name>A0A8J6B4Q9_ELECQ</name>
<feature type="non-terminal residue" evidence="11">
    <location>
        <position position="97"/>
    </location>
</feature>
<dbReference type="InterPro" id="IPR012430">
    <property type="entry name" value="TMEM43_fam"/>
</dbReference>
<keyword evidence="5 10" id="KW-0812">Transmembrane</keyword>
<dbReference type="EMBL" id="WNTK01047226">
    <property type="protein sequence ID" value="KAG9460681.1"/>
    <property type="molecule type" value="Genomic_DNA"/>
</dbReference>
<dbReference type="OrthoDB" id="410725at2759"/>
<dbReference type="AlphaFoldDB" id="A0A8J6B4Q9"/>
<keyword evidence="8 10" id="KW-0472">Membrane</keyword>
<dbReference type="GO" id="GO:0006629">
    <property type="term" value="P:lipid metabolic process"/>
    <property type="evidence" value="ECO:0007669"/>
    <property type="project" value="TreeGrafter"/>
</dbReference>
<evidence type="ECO:0000256" key="7">
    <source>
        <dbReference type="ARBA" id="ARBA00022989"/>
    </source>
</evidence>
<feature type="transmembrane region" description="Helical" evidence="10">
    <location>
        <begin position="69"/>
        <end position="87"/>
    </location>
</feature>
<comment type="similarity">
    <text evidence="4">Belongs to the TMEM43 family.</text>
</comment>
<gene>
    <name evidence="11" type="ORF">GDO78_020196</name>
</gene>
<evidence type="ECO:0000256" key="3">
    <source>
        <dbReference type="ARBA" id="ARBA00004586"/>
    </source>
</evidence>
<dbReference type="GO" id="GO:0071763">
    <property type="term" value="P:nuclear membrane organization"/>
    <property type="evidence" value="ECO:0007669"/>
    <property type="project" value="TreeGrafter"/>
</dbReference>
<dbReference type="GO" id="GO:0005789">
    <property type="term" value="C:endoplasmic reticulum membrane"/>
    <property type="evidence" value="ECO:0007669"/>
    <property type="project" value="UniProtKB-SubCell"/>
</dbReference>